<dbReference type="InterPro" id="IPR036390">
    <property type="entry name" value="WH_DNA-bd_sf"/>
</dbReference>
<dbReference type="InterPro" id="IPR036388">
    <property type="entry name" value="WH-like_DNA-bd_sf"/>
</dbReference>
<dbReference type="Gene3D" id="1.10.10.10">
    <property type="entry name" value="Winged helix-like DNA-binding domain superfamily/Winged helix DNA-binding domain"/>
    <property type="match status" value="1"/>
</dbReference>
<accession>A0A0M6WYV0</accession>
<keyword evidence="3" id="KW-0804">Transcription</keyword>
<evidence type="ECO:0000259" key="4">
    <source>
        <dbReference type="PROSITE" id="PS50949"/>
    </source>
</evidence>
<dbReference type="CDD" id="cd07377">
    <property type="entry name" value="WHTH_GntR"/>
    <property type="match status" value="1"/>
</dbReference>
<keyword evidence="6" id="KW-1185">Reference proteome</keyword>
<dbReference type="GO" id="GO:0003677">
    <property type="term" value="F:DNA binding"/>
    <property type="evidence" value="ECO:0007669"/>
    <property type="project" value="UniProtKB-KW"/>
</dbReference>
<dbReference type="EMBL" id="CVRS01000107">
    <property type="protein sequence ID" value="CRL42775.1"/>
    <property type="molecule type" value="Genomic_DNA"/>
</dbReference>
<dbReference type="AlphaFoldDB" id="A0A0M6WYV0"/>
<keyword evidence="1" id="KW-0805">Transcription regulation</keyword>
<gene>
    <name evidence="5" type="ORF">RIL183_32501</name>
</gene>
<evidence type="ECO:0000313" key="5">
    <source>
        <dbReference type="EMBL" id="CRL42775.1"/>
    </source>
</evidence>
<dbReference type="Pfam" id="PF00392">
    <property type="entry name" value="GntR"/>
    <property type="match status" value="1"/>
</dbReference>
<dbReference type="PANTHER" id="PTHR43537:SF45">
    <property type="entry name" value="GNTR FAMILY REGULATORY PROTEIN"/>
    <property type="match status" value="1"/>
</dbReference>
<evidence type="ECO:0000313" key="6">
    <source>
        <dbReference type="Proteomes" id="UP000049828"/>
    </source>
</evidence>
<evidence type="ECO:0000256" key="1">
    <source>
        <dbReference type="ARBA" id="ARBA00023015"/>
    </source>
</evidence>
<dbReference type="Gene3D" id="1.20.120.530">
    <property type="entry name" value="GntR ligand-binding domain-like"/>
    <property type="match status" value="1"/>
</dbReference>
<dbReference type="PROSITE" id="PS50949">
    <property type="entry name" value="HTH_GNTR"/>
    <property type="match status" value="1"/>
</dbReference>
<dbReference type="InterPro" id="IPR011711">
    <property type="entry name" value="GntR_C"/>
</dbReference>
<dbReference type="InterPro" id="IPR008920">
    <property type="entry name" value="TF_FadR/GntR_C"/>
</dbReference>
<sequence>MNIQNIPSMTSDEIYEDMCLKIERLEYMPGEKLSENELCGIYHVSRHVVRNALALLKGRRLVEVYPQRGTFVSLIDMEYIQDILYLREAVEQEALARIMQMSDRTQVLQRMRVALGAQQELREDTDYHEKFYALDNIFHEALLDAIGRPNVTKLISEPYIHIRRWRNFEIRSKKRLIEITNEHENLICAIEKGDGVAARDCLHNHLDTVNRYSKGLKEKEAQYFLN</sequence>
<dbReference type="SMART" id="SM00895">
    <property type="entry name" value="FCD"/>
    <property type="match status" value="1"/>
</dbReference>
<evidence type="ECO:0000256" key="2">
    <source>
        <dbReference type="ARBA" id="ARBA00023125"/>
    </source>
</evidence>
<dbReference type="Proteomes" id="UP000049828">
    <property type="component" value="Unassembled WGS sequence"/>
</dbReference>
<dbReference type="SUPFAM" id="SSF46785">
    <property type="entry name" value="Winged helix' DNA-binding domain"/>
    <property type="match status" value="1"/>
</dbReference>
<name>A0A0M6WYV0_9FIRM</name>
<dbReference type="RefSeq" id="WP_055040379.1">
    <property type="nucleotide sequence ID" value="NZ_CVRS01000107.1"/>
</dbReference>
<dbReference type="SUPFAM" id="SSF48008">
    <property type="entry name" value="GntR ligand-binding domain-like"/>
    <property type="match status" value="1"/>
</dbReference>
<dbReference type="GO" id="GO:0003700">
    <property type="term" value="F:DNA-binding transcription factor activity"/>
    <property type="evidence" value="ECO:0007669"/>
    <property type="project" value="InterPro"/>
</dbReference>
<evidence type="ECO:0000256" key="3">
    <source>
        <dbReference type="ARBA" id="ARBA00023163"/>
    </source>
</evidence>
<dbReference type="SMART" id="SM00345">
    <property type="entry name" value="HTH_GNTR"/>
    <property type="match status" value="1"/>
</dbReference>
<organism evidence="5 6">
    <name type="scientific">Roseburia inulinivorans</name>
    <dbReference type="NCBI Taxonomy" id="360807"/>
    <lineage>
        <taxon>Bacteria</taxon>
        <taxon>Bacillati</taxon>
        <taxon>Bacillota</taxon>
        <taxon>Clostridia</taxon>
        <taxon>Lachnospirales</taxon>
        <taxon>Lachnospiraceae</taxon>
        <taxon>Roseburia</taxon>
    </lineage>
</organism>
<proteinExistence type="predicted"/>
<dbReference type="InterPro" id="IPR000524">
    <property type="entry name" value="Tscrpt_reg_HTH_GntR"/>
</dbReference>
<protein>
    <submittedName>
        <fullName evidence="5">GntR family transcriptional regulator</fullName>
    </submittedName>
</protein>
<keyword evidence="2" id="KW-0238">DNA-binding</keyword>
<dbReference type="PANTHER" id="PTHR43537">
    <property type="entry name" value="TRANSCRIPTIONAL REGULATOR, GNTR FAMILY"/>
    <property type="match status" value="1"/>
</dbReference>
<feature type="domain" description="HTH gntR-type" evidence="4">
    <location>
        <begin position="8"/>
        <end position="75"/>
    </location>
</feature>
<reference evidence="6" key="1">
    <citation type="submission" date="2015-05" db="EMBL/GenBank/DDBJ databases">
        <authorList>
            <consortium name="Pathogen Informatics"/>
        </authorList>
    </citation>
    <scope>NUCLEOTIDE SEQUENCE [LARGE SCALE GENOMIC DNA]</scope>
    <source>
        <strain evidence="6">L1-83</strain>
    </source>
</reference>
<dbReference type="Pfam" id="PF07729">
    <property type="entry name" value="FCD"/>
    <property type="match status" value="1"/>
</dbReference>